<keyword evidence="12 13" id="KW-0464">Manganese</keyword>
<proteinExistence type="inferred from homology"/>
<comment type="similarity">
    <text evidence="2 13">Belongs to the CRISPR-associated exonuclease Cas4 family.</text>
</comment>
<evidence type="ECO:0000256" key="9">
    <source>
        <dbReference type="ARBA" id="ARBA00023004"/>
    </source>
</evidence>
<name>A0ABV3X6J7_9FIRM</name>
<evidence type="ECO:0000256" key="1">
    <source>
        <dbReference type="ARBA" id="ARBA00001966"/>
    </source>
</evidence>
<accession>A0ABV3X6J7</accession>
<evidence type="ECO:0000256" key="5">
    <source>
        <dbReference type="ARBA" id="ARBA00022722"/>
    </source>
</evidence>
<evidence type="ECO:0000256" key="3">
    <source>
        <dbReference type="ARBA" id="ARBA00012768"/>
    </source>
</evidence>
<evidence type="ECO:0000256" key="6">
    <source>
        <dbReference type="ARBA" id="ARBA00022723"/>
    </source>
</evidence>
<evidence type="ECO:0000256" key="8">
    <source>
        <dbReference type="ARBA" id="ARBA00022839"/>
    </source>
</evidence>
<organism evidence="15 16">
    <name type="scientific">Selenomonas sputigena</name>
    <dbReference type="NCBI Taxonomy" id="69823"/>
    <lineage>
        <taxon>Bacteria</taxon>
        <taxon>Bacillati</taxon>
        <taxon>Bacillota</taxon>
        <taxon>Negativicutes</taxon>
        <taxon>Selenomonadales</taxon>
        <taxon>Selenomonadaceae</taxon>
        <taxon>Selenomonas</taxon>
    </lineage>
</organism>
<keyword evidence="7 13" id="KW-0378">Hydrolase</keyword>
<keyword evidence="16" id="KW-1185">Reference proteome</keyword>
<dbReference type="EMBL" id="JARVLH010000006">
    <property type="protein sequence ID" value="MEX5285806.1"/>
    <property type="molecule type" value="Genomic_DNA"/>
</dbReference>
<keyword evidence="8 13" id="KW-0269">Exonuclease</keyword>
<evidence type="ECO:0000313" key="16">
    <source>
        <dbReference type="Proteomes" id="UP001559623"/>
    </source>
</evidence>
<evidence type="ECO:0000259" key="14">
    <source>
        <dbReference type="Pfam" id="PF01930"/>
    </source>
</evidence>
<keyword evidence="6 13" id="KW-0479">Metal-binding</keyword>
<evidence type="ECO:0000256" key="12">
    <source>
        <dbReference type="ARBA" id="ARBA00023211"/>
    </source>
</evidence>
<dbReference type="EC" id="3.1.12.1" evidence="3 13"/>
<reference evidence="15 16" key="1">
    <citation type="submission" date="2023-04" db="EMBL/GenBank/DDBJ databases">
        <title>Genome Sequence of Selenomonas sputigena ATCC 33150.</title>
        <authorList>
            <person name="Miller D.P."/>
            <person name="Anvari S."/>
            <person name="Polson S.W."/>
            <person name="Macdonald M."/>
            <person name="Mcdowell J.V."/>
        </authorList>
    </citation>
    <scope>NUCLEOTIDE SEQUENCE [LARGE SCALE GENOMIC DNA]</scope>
    <source>
        <strain evidence="15 16">ATCC 33150</strain>
    </source>
</reference>
<dbReference type="Gene3D" id="3.90.320.10">
    <property type="match status" value="1"/>
</dbReference>
<evidence type="ECO:0000256" key="4">
    <source>
        <dbReference type="ARBA" id="ARBA00020049"/>
    </source>
</evidence>
<dbReference type="InterPro" id="IPR011604">
    <property type="entry name" value="PDDEXK-like_dom_sf"/>
</dbReference>
<comment type="cofactor">
    <cofactor evidence="1">
        <name>[4Fe-4S] cluster</name>
        <dbReference type="ChEBI" id="CHEBI:49883"/>
    </cofactor>
</comment>
<comment type="function">
    <text evidence="13">CRISPR (clustered regularly interspaced short palindromic repeat) is an adaptive immune system that provides protection against mobile genetic elements (viruses, transposable elements and conjugative plasmids). CRISPR clusters contain sequences complementary to antecedent mobile elements and target invading nucleic acids. CRISPR clusters are transcribed and processed into CRISPR RNA (crRNA).</text>
</comment>
<dbReference type="InterPro" id="IPR013343">
    <property type="entry name" value="CRISPR-assoc_prot_Cas4"/>
</dbReference>
<keyword evidence="10 13" id="KW-0411">Iron-sulfur</keyword>
<dbReference type="Pfam" id="PF01930">
    <property type="entry name" value="Cas_Cas4"/>
    <property type="match status" value="1"/>
</dbReference>
<dbReference type="InterPro" id="IPR022765">
    <property type="entry name" value="Dna2/Cas4_DUF83"/>
</dbReference>
<dbReference type="RefSeq" id="WP_368847532.1">
    <property type="nucleotide sequence ID" value="NZ_CP194411.1"/>
</dbReference>
<keyword evidence="5 13" id="KW-0540">Nuclease</keyword>
<comment type="cofactor">
    <cofactor evidence="13">
        <name>Mg(2+)</name>
        <dbReference type="ChEBI" id="CHEBI:18420"/>
    </cofactor>
    <cofactor evidence="13">
        <name>Mn(2+)</name>
        <dbReference type="ChEBI" id="CHEBI:29035"/>
    </cofactor>
    <text evidence="13">Mg(2+) or Mn(2+) required for ssDNA cleavage activity.</text>
</comment>
<evidence type="ECO:0000256" key="2">
    <source>
        <dbReference type="ARBA" id="ARBA00009189"/>
    </source>
</evidence>
<evidence type="ECO:0000256" key="10">
    <source>
        <dbReference type="ARBA" id="ARBA00023014"/>
    </source>
</evidence>
<sequence>MAYREEEWLDVAGIQHFLFCRRQWALIHIEQQWQENLRTVEGQIVHEKCHDGSLHESRGDLLVARALRISSAKLGVSGVSDVVEFHREKTGARLHGQEGFWRPVPVEYKCGKPKDGEEDVSQLVLQALCLEEMLCCHIPVGYLFYDEIHRRQKVEITQDLREFVLHTLAEMHKEYSRRATPKVKVTKKCRSCSLKDLCLPKLEKAVDVSDYYAAALKGV</sequence>
<comment type="cofactor">
    <cofactor evidence="13">
        <name>iron-sulfur cluster</name>
        <dbReference type="ChEBI" id="CHEBI:30408"/>
    </cofactor>
</comment>
<evidence type="ECO:0000256" key="7">
    <source>
        <dbReference type="ARBA" id="ARBA00022801"/>
    </source>
</evidence>
<evidence type="ECO:0000313" key="15">
    <source>
        <dbReference type="EMBL" id="MEX5285806.1"/>
    </source>
</evidence>
<keyword evidence="9 13" id="KW-0408">Iron</keyword>
<gene>
    <name evidence="15" type="primary">cas4</name>
    <name evidence="15" type="ORF">QCO44_09200</name>
</gene>
<dbReference type="NCBIfam" id="TIGR00372">
    <property type="entry name" value="cas4"/>
    <property type="match status" value="1"/>
</dbReference>
<protein>
    <recommendedName>
        <fullName evidence="4 13">CRISPR-associated exonuclease Cas4</fullName>
        <ecNumber evidence="3 13">3.1.12.1</ecNumber>
    </recommendedName>
</protein>
<comment type="caution">
    <text evidence="15">The sequence shown here is derived from an EMBL/GenBank/DDBJ whole genome shotgun (WGS) entry which is preliminary data.</text>
</comment>
<evidence type="ECO:0000256" key="11">
    <source>
        <dbReference type="ARBA" id="ARBA00023118"/>
    </source>
</evidence>
<evidence type="ECO:0000256" key="13">
    <source>
        <dbReference type="RuleBase" id="RU365022"/>
    </source>
</evidence>
<dbReference type="Proteomes" id="UP001559623">
    <property type="component" value="Unassembled WGS sequence"/>
</dbReference>
<dbReference type="PANTHER" id="PTHR36531">
    <property type="entry name" value="CRISPR-ASSOCIATED EXONUCLEASE CAS4"/>
    <property type="match status" value="1"/>
</dbReference>
<keyword evidence="11 13" id="KW-0051">Antiviral defense</keyword>
<dbReference type="PANTHER" id="PTHR36531:SF6">
    <property type="entry name" value="DNA REPLICATION ATP-DEPENDENT HELICASE_NUCLEASE DNA2"/>
    <property type="match status" value="1"/>
</dbReference>
<feature type="domain" description="DUF83" evidence="14">
    <location>
        <begin position="12"/>
        <end position="199"/>
    </location>
</feature>
<dbReference type="InterPro" id="IPR051827">
    <property type="entry name" value="Cas4_exonuclease"/>
</dbReference>